<sequence>MKLKKLLFAMIILLPAALYSQQSFPPDEVIVGTFIGKTIPLREYAVQEENYDQSVKQIKVVANRSRYNPQVNENALPLGIDQNVQRNFGEIRTRAIEQNFIGASSSESGFVPPDPTGAAGPNHYVHSVNSIVKIFSKTGVLLVGPVSLGTFLGIGSNSGDPIVMYDQLADRWFVSEFGSLGNSLAIGVSETGDPIGAYNVYQYTFGSFPDYPHYSVWHDAYYLTANIGTTNKVYAVERDVMLAGGASPKIVGFPLPGGIQNTNTVLSPEPANLLGTVFPANAPGYVTYLQDDGWSGVSFDHLKVWEIDLDWTNTGNSTISAPLEIPTAPFNSVFAPFGTGDVQQPGTNQKIDMIGGVISYAANYRSFSGHNSWVITFNTDIDNNDTSGIRWIELRNDASNPWSIFQEGTYAPADGQSRFMGSAGIDAGGNIGLAFNVASSTLRASIRYTGRFNGDPLGQMTVAETEIVPGAGVQTFTNRFGDYSHLTMDPNNFTFWHTAEYFSSDNNWRTQIAAFTLSSGFAKDVGVNDLIQPVNGILTNAETVEISIRNFGTAAQSNIPLELRVDGNLVASETFNGTVAAGSTATYTFTQTIDLSTTGQTYSIEVRTNLTGDEFPANDPFIKEITNLLANDVGAIEITTPISGSGLGNETITATIKNFGAASQSNFNIQYVINGGTPVIETFTGPIASEQEMIYSFAQTADFSALGNYTVTVSTSLASDGNPSNDSVTAEIENILCQPNLDCSFGDGFRLVSIAEINNPSACEGYGDFTNLIANLAPGSTNNLTITTGYGDQFVKVWIDFNDDSNFTTDEVVVNNVEIASGQGSGTYTVTMDLVIPSGAAIGPHRMRAKTNWNGPVPNDACEETNFGETEDYTANIGTLGVDDFSITKGEFIITTEANNQFDVSLTTSFNGETYLAVYNMLGQQLRIKMINKIGDSYKAKLDMSQAVSGVYIVKVGGKNTKSYKTGRIIVN</sequence>
<evidence type="ECO:0000256" key="2">
    <source>
        <dbReference type="SAM" id="SignalP"/>
    </source>
</evidence>
<feature type="domain" description="GEVED" evidence="4">
    <location>
        <begin position="795"/>
        <end position="876"/>
    </location>
</feature>
<gene>
    <name evidence="5" type="ORF">QRD02_04805</name>
</gene>
<feature type="domain" description="CARDB" evidence="3">
    <location>
        <begin position="532"/>
        <end position="608"/>
    </location>
</feature>
<dbReference type="RefSeq" id="WP_290253777.1">
    <property type="nucleotide sequence ID" value="NZ_JAUGQQ010000002.1"/>
</dbReference>
<evidence type="ECO:0000259" key="4">
    <source>
        <dbReference type="Pfam" id="PF20009"/>
    </source>
</evidence>
<reference evidence="5 6" key="1">
    <citation type="submission" date="2023-06" db="EMBL/GenBank/DDBJ databases">
        <authorList>
            <person name="Ye Y.-Q."/>
            <person name="Du Z.-J."/>
        </authorList>
    </citation>
    <scope>NUCLEOTIDE SEQUENCE [LARGE SCALE GENOMIC DNA]</scope>
    <source>
        <strain evidence="5 6">SDUM287046</strain>
    </source>
</reference>
<dbReference type="InterPro" id="IPR011635">
    <property type="entry name" value="CARDB"/>
</dbReference>
<protein>
    <submittedName>
        <fullName evidence="5">GEVED domain-containing protein</fullName>
    </submittedName>
</protein>
<dbReference type="NCBIfam" id="TIGR04183">
    <property type="entry name" value="Por_Secre_tail"/>
    <property type="match status" value="1"/>
</dbReference>
<keyword evidence="1 2" id="KW-0732">Signal</keyword>
<organism evidence="5 6">
    <name type="scientific">Aequorivita aurantiaca</name>
    <dbReference type="NCBI Taxonomy" id="3053356"/>
    <lineage>
        <taxon>Bacteria</taxon>
        <taxon>Pseudomonadati</taxon>
        <taxon>Bacteroidota</taxon>
        <taxon>Flavobacteriia</taxon>
        <taxon>Flavobacteriales</taxon>
        <taxon>Flavobacteriaceae</taxon>
        <taxon>Aequorivita</taxon>
    </lineage>
</organism>
<dbReference type="EMBL" id="JAUGQQ010000002">
    <property type="protein sequence ID" value="MDN3723691.1"/>
    <property type="molecule type" value="Genomic_DNA"/>
</dbReference>
<dbReference type="Proteomes" id="UP001244787">
    <property type="component" value="Unassembled WGS sequence"/>
</dbReference>
<dbReference type="InterPro" id="IPR045474">
    <property type="entry name" value="GEVED"/>
</dbReference>
<evidence type="ECO:0000313" key="5">
    <source>
        <dbReference type="EMBL" id="MDN3723691.1"/>
    </source>
</evidence>
<accession>A0ABT8DEG4</accession>
<evidence type="ECO:0000256" key="1">
    <source>
        <dbReference type="ARBA" id="ARBA00022729"/>
    </source>
</evidence>
<dbReference type="Gene3D" id="2.60.40.10">
    <property type="entry name" value="Immunoglobulins"/>
    <property type="match status" value="2"/>
</dbReference>
<dbReference type="Pfam" id="PF20009">
    <property type="entry name" value="GEVED"/>
    <property type="match status" value="1"/>
</dbReference>
<evidence type="ECO:0000313" key="6">
    <source>
        <dbReference type="Proteomes" id="UP001244787"/>
    </source>
</evidence>
<dbReference type="InterPro" id="IPR026444">
    <property type="entry name" value="Secre_tail"/>
</dbReference>
<proteinExistence type="predicted"/>
<dbReference type="InterPro" id="IPR013783">
    <property type="entry name" value="Ig-like_fold"/>
</dbReference>
<dbReference type="Pfam" id="PF07705">
    <property type="entry name" value="CARDB"/>
    <property type="match status" value="1"/>
</dbReference>
<comment type="caution">
    <text evidence="5">The sequence shown here is derived from an EMBL/GenBank/DDBJ whole genome shotgun (WGS) entry which is preliminary data.</text>
</comment>
<feature type="signal peptide" evidence="2">
    <location>
        <begin position="1"/>
        <end position="20"/>
    </location>
</feature>
<name>A0ABT8DEG4_9FLAO</name>
<keyword evidence="6" id="KW-1185">Reference proteome</keyword>
<evidence type="ECO:0000259" key="3">
    <source>
        <dbReference type="Pfam" id="PF07705"/>
    </source>
</evidence>
<feature type="chain" id="PRO_5046548871" evidence="2">
    <location>
        <begin position="21"/>
        <end position="972"/>
    </location>
</feature>